<evidence type="ECO:0000256" key="6">
    <source>
        <dbReference type="PIRSR" id="PIRSR602401-1"/>
    </source>
</evidence>
<keyword evidence="8" id="KW-0472">Membrane</keyword>
<keyword evidence="3 6" id="KW-0349">Heme</keyword>
<comment type="cofactor">
    <cofactor evidence="1 6">
        <name>heme</name>
        <dbReference type="ChEBI" id="CHEBI:30413"/>
    </cofactor>
</comment>
<evidence type="ECO:0000256" key="1">
    <source>
        <dbReference type="ARBA" id="ARBA00001971"/>
    </source>
</evidence>
<comment type="caution">
    <text evidence="9">The sequence shown here is derived from an EMBL/GenBank/DDBJ whole genome shotgun (WGS) entry which is preliminary data.</text>
</comment>
<dbReference type="PANTHER" id="PTHR24305:SF210">
    <property type="entry name" value="CYTOCHROME P450 MONOOXYGENASE ASQL-RELATED"/>
    <property type="match status" value="1"/>
</dbReference>
<dbReference type="GO" id="GO:0020037">
    <property type="term" value="F:heme binding"/>
    <property type="evidence" value="ECO:0007669"/>
    <property type="project" value="InterPro"/>
</dbReference>
<dbReference type="GO" id="GO:0016705">
    <property type="term" value="F:oxidoreductase activity, acting on paired donors, with incorporation or reduction of molecular oxygen"/>
    <property type="evidence" value="ECO:0007669"/>
    <property type="project" value="InterPro"/>
</dbReference>
<dbReference type="AlphaFoldDB" id="A0A4Z1PI92"/>
<name>A0A4Z1PI92_9PEZI</name>
<evidence type="ECO:0000256" key="8">
    <source>
        <dbReference type="SAM" id="Phobius"/>
    </source>
</evidence>
<reference evidence="9 10" key="1">
    <citation type="submission" date="2019-04" db="EMBL/GenBank/DDBJ databases">
        <title>High contiguity whole genome sequence and gene annotation resource for two Venturia nashicola isolates.</title>
        <authorList>
            <person name="Prokchorchik M."/>
            <person name="Won K."/>
            <person name="Lee Y."/>
            <person name="Choi E.D."/>
            <person name="Segonzac C."/>
            <person name="Sohn K.H."/>
        </authorList>
    </citation>
    <scope>NUCLEOTIDE SEQUENCE [LARGE SCALE GENOMIC DNA]</scope>
    <source>
        <strain evidence="9 10">PRI2</strain>
    </source>
</reference>
<dbReference type="STRING" id="86259.A0A4Z1PI92"/>
<protein>
    <recommendedName>
        <fullName evidence="11">Cytochrome P450</fullName>
    </recommendedName>
</protein>
<dbReference type="SUPFAM" id="SSF48264">
    <property type="entry name" value="Cytochrome P450"/>
    <property type="match status" value="1"/>
</dbReference>
<dbReference type="PRINTS" id="PR00463">
    <property type="entry name" value="EP450I"/>
</dbReference>
<evidence type="ECO:0000256" key="4">
    <source>
        <dbReference type="ARBA" id="ARBA00022723"/>
    </source>
</evidence>
<keyword evidence="7" id="KW-0560">Oxidoreductase</keyword>
<dbReference type="PANTHER" id="PTHR24305">
    <property type="entry name" value="CYTOCHROME P450"/>
    <property type="match status" value="1"/>
</dbReference>
<dbReference type="GO" id="GO:0004497">
    <property type="term" value="F:monooxygenase activity"/>
    <property type="evidence" value="ECO:0007669"/>
    <property type="project" value="UniProtKB-KW"/>
</dbReference>
<keyword evidence="4 6" id="KW-0479">Metal-binding</keyword>
<keyword evidence="8" id="KW-1133">Transmembrane helix</keyword>
<feature type="binding site" description="axial binding residue" evidence="6">
    <location>
        <position position="444"/>
    </location>
    <ligand>
        <name>heme</name>
        <dbReference type="ChEBI" id="CHEBI:30413"/>
    </ligand>
    <ligandPart>
        <name>Fe</name>
        <dbReference type="ChEBI" id="CHEBI:18248"/>
    </ligandPart>
</feature>
<evidence type="ECO:0000256" key="5">
    <source>
        <dbReference type="ARBA" id="ARBA00023004"/>
    </source>
</evidence>
<evidence type="ECO:0000313" key="9">
    <source>
        <dbReference type="EMBL" id="TID22930.1"/>
    </source>
</evidence>
<dbReference type="PRINTS" id="PR00385">
    <property type="entry name" value="P450"/>
</dbReference>
<accession>A0A4Z1PI92</accession>
<dbReference type="InterPro" id="IPR001128">
    <property type="entry name" value="Cyt_P450"/>
</dbReference>
<dbReference type="InterPro" id="IPR002401">
    <property type="entry name" value="Cyt_P450_E_grp-I"/>
</dbReference>
<proteinExistence type="inferred from homology"/>
<keyword evidence="5 6" id="KW-0408">Iron</keyword>
<dbReference type="Gene3D" id="1.10.630.10">
    <property type="entry name" value="Cytochrome P450"/>
    <property type="match status" value="1"/>
</dbReference>
<evidence type="ECO:0000256" key="2">
    <source>
        <dbReference type="ARBA" id="ARBA00010617"/>
    </source>
</evidence>
<sequence length="511" mass="57254">MMPLSVIVYTVLNKISTIILATISLYLAYILSKCIYNIYFHPLSSFPGPKLSAATDLTAAFYAVLGKRSKYSETLHAQYGDVVRTRPDGLSFIGEHAWKDIYMHRQGHKQMAKAGRPTGGVPSILNAGDEDHARQRRLLGHAFSERALRDQEAIIQGYVDLLISNLRDDAEEDREIDLVSTFNLLTFDIVSDLSFGESFDGLRTRRIHPWITAFFEMAILRAIFVQIINLKITLLSSLAGKIFLPMARKRIGALGYTKAKILKRLAQGSTRPDFMSHVLRHNDQKGMSTAEIQETFTLLILAGSETTATLLAGCMFLLQTHPNVRHKLEEEIRQAFEDDAEIVSLRVNKLGYLNAVIGESLRRYPPVPIALDRMTPAEGTAICGQWVPGNVTVGIPQFAAYTSPLNFTEPLSFIPERHLPDGDTKFDNDKKAILQPFSAGPRNCIGKNLAMVEMKLILAKIVFNFDFELVSGQGNWLDQDIFTFWRKRPLLVRVRDVRGGRKIDKGKGTSA</sequence>
<keyword evidence="7" id="KW-0503">Monooxygenase</keyword>
<dbReference type="InterPro" id="IPR036396">
    <property type="entry name" value="Cyt_P450_sf"/>
</dbReference>
<keyword evidence="10" id="KW-1185">Reference proteome</keyword>
<dbReference type="Proteomes" id="UP000298493">
    <property type="component" value="Unassembled WGS sequence"/>
</dbReference>
<dbReference type="EMBL" id="SNSC02000007">
    <property type="protein sequence ID" value="TID22930.1"/>
    <property type="molecule type" value="Genomic_DNA"/>
</dbReference>
<evidence type="ECO:0000313" key="10">
    <source>
        <dbReference type="Proteomes" id="UP000298493"/>
    </source>
</evidence>
<evidence type="ECO:0008006" key="11">
    <source>
        <dbReference type="Google" id="ProtNLM"/>
    </source>
</evidence>
<dbReference type="InterPro" id="IPR017972">
    <property type="entry name" value="Cyt_P450_CS"/>
</dbReference>
<organism evidence="9 10">
    <name type="scientific">Venturia nashicola</name>
    <dbReference type="NCBI Taxonomy" id="86259"/>
    <lineage>
        <taxon>Eukaryota</taxon>
        <taxon>Fungi</taxon>
        <taxon>Dikarya</taxon>
        <taxon>Ascomycota</taxon>
        <taxon>Pezizomycotina</taxon>
        <taxon>Dothideomycetes</taxon>
        <taxon>Pleosporomycetidae</taxon>
        <taxon>Venturiales</taxon>
        <taxon>Venturiaceae</taxon>
        <taxon>Venturia</taxon>
    </lineage>
</organism>
<evidence type="ECO:0000256" key="7">
    <source>
        <dbReference type="RuleBase" id="RU000461"/>
    </source>
</evidence>
<feature type="transmembrane region" description="Helical" evidence="8">
    <location>
        <begin position="6"/>
        <end position="31"/>
    </location>
</feature>
<dbReference type="InterPro" id="IPR050121">
    <property type="entry name" value="Cytochrome_P450_monoxygenase"/>
</dbReference>
<dbReference type="Pfam" id="PF00067">
    <property type="entry name" value="p450"/>
    <property type="match status" value="1"/>
</dbReference>
<keyword evidence="8" id="KW-0812">Transmembrane</keyword>
<comment type="similarity">
    <text evidence="2 7">Belongs to the cytochrome P450 family.</text>
</comment>
<dbReference type="PROSITE" id="PS00086">
    <property type="entry name" value="CYTOCHROME_P450"/>
    <property type="match status" value="1"/>
</dbReference>
<dbReference type="GO" id="GO:0005506">
    <property type="term" value="F:iron ion binding"/>
    <property type="evidence" value="ECO:0007669"/>
    <property type="project" value="InterPro"/>
</dbReference>
<dbReference type="CDD" id="cd11058">
    <property type="entry name" value="CYP60B-like"/>
    <property type="match status" value="1"/>
</dbReference>
<evidence type="ECO:0000256" key="3">
    <source>
        <dbReference type="ARBA" id="ARBA00022617"/>
    </source>
</evidence>
<gene>
    <name evidence="9" type="ORF">E6O75_ATG02104</name>
</gene>